<keyword evidence="3" id="KW-1185">Reference proteome</keyword>
<comment type="caution">
    <text evidence="2">The sequence shown here is derived from an EMBL/GenBank/DDBJ whole genome shotgun (WGS) entry which is preliminary data.</text>
</comment>
<feature type="non-terminal residue" evidence="2">
    <location>
        <position position="1"/>
    </location>
</feature>
<proteinExistence type="predicted"/>
<name>A0ABN9WKG9_9DINO</name>
<feature type="compositionally biased region" description="Polar residues" evidence="1">
    <location>
        <begin position="75"/>
        <end position="87"/>
    </location>
</feature>
<evidence type="ECO:0000313" key="2">
    <source>
        <dbReference type="EMBL" id="CAK0887057.1"/>
    </source>
</evidence>
<feature type="compositionally biased region" description="Basic and acidic residues" evidence="1">
    <location>
        <begin position="144"/>
        <end position="153"/>
    </location>
</feature>
<accession>A0ABN9WKG9</accession>
<evidence type="ECO:0000313" key="3">
    <source>
        <dbReference type="Proteomes" id="UP001189429"/>
    </source>
</evidence>
<evidence type="ECO:0000256" key="1">
    <source>
        <dbReference type="SAM" id="MobiDB-lite"/>
    </source>
</evidence>
<reference evidence="2" key="1">
    <citation type="submission" date="2023-10" db="EMBL/GenBank/DDBJ databases">
        <authorList>
            <person name="Chen Y."/>
            <person name="Shah S."/>
            <person name="Dougan E. K."/>
            <person name="Thang M."/>
            <person name="Chan C."/>
        </authorList>
    </citation>
    <scope>NUCLEOTIDE SEQUENCE [LARGE SCALE GENOMIC DNA]</scope>
</reference>
<feature type="compositionally biased region" description="Basic residues" evidence="1">
    <location>
        <begin position="129"/>
        <end position="139"/>
    </location>
</feature>
<sequence>TARDREGAATRRAAVRAARRADSQGRPLPGPAGEEDQHATKNLHKHDPSGARQRRRRRGGAAPMQEIHADLRKSGLTQTTSRPSNTPAVEEQARRKVSVQHGRGAHAGAHPRGRAAGERRPRQRATPAPRRRPRRHRARPGVSCREKKQGAQT</sequence>
<gene>
    <name evidence="2" type="ORF">PCOR1329_LOCUS68240</name>
</gene>
<feature type="region of interest" description="Disordered" evidence="1">
    <location>
        <begin position="1"/>
        <end position="153"/>
    </location>
</feature>
<feature type="compositionally biased region" description="Low complexity" evidence="1">
    <location>
        <begin position="100"/>
        <end position="110"/>
    </location>
</feature>
<feature type="compositionally biased region" description="Basic and acidic residues" evidence="1">
    <location>
        <begin position="35"/>
        <end position="49"/>
    </location>
</feature>
<organism evidence="2 3">
    <name type="scientific">Prorocentrum cordatum</name>
    <dbReference type="NCBI Taxonomy" id="2364126"/>
    <lineage>
        <taxon>Eukaryota</taxon>
        <taxon>Sar</taxon>
        <taxon>Alveolata</taxon>
        <taxon>Dinophyceae</taxon>
        <taxon>Prorocentrales</taxon>
        <taxon>Prorocentraceae</taxon>
        <taxon>Prorocentrum</taxon>
    </lineage>
</organism>
<dbReference type="EMBL" id="CAUYUJ010018891">
    <property type="protein sequence ID" value="CAK0887057.1"/>
    <property type="molecule type" value="Genomic_DNA"/>
</dbReference>
<protein>
    <submittedName>
        <fullName evidence="2">Uncharacterized protein</fullName>
    </submittedName>
</protein>
<dbReference type="Proteomes" id="UP001189429">
    <property type="component" value="Unassembled WGS sequence"/>
</dbReference>